<keyword evidence="2" id="KW-1185">Reference proteome</keyword>
<dbReference type="EMBL" id="CP042469">
    <property type="protein sequence ID" value="QOX65539.1"/>
    <property type="molecule type" value="Genomic_DNA"/>
</dbReference>
<reference evidence="1" key="1">
    <citation type="submission" date="2019-08" db="EMBL/GenBank/DDBJ databases">
        <title>Genome sequence of Clostridiales bacterium MT110.</title>
        <authorList>
            <person name="Cao J."/>
        </authorList>
    </citation>
    <scope>NUCLEOTIDE SEQUENCE</scope>
    <source>
        <strain evidence="1">MT110</strain>
    </source>
</reference>
<protein>
    <submittedName>
        <fullName evidence="1">Uncharacterized protein</fullName>
    </submittedName>
</protein>
<gene>
    <name evidence="1" type="ORF">FRZ06_20320</name>
</gene>
<evidence type="ECO:0000313" key="1">
    <source>
        <dbReference type="EMBL" id="QOX65539.1"/>
    </source>
</evidence>
<sequence length="77" mass="8606">MKFALDDIIKNVNYDQSRLSEGVFRDGVRVSIICSMNQWNGASSDCILEILNDQLSEEKGKKQKLQLNSEGKSAGIK</sequence>
<organism evidence="1 2">
    <name type="scientific">Anoxybacterium hadale</name>
    <dbReference type="NCBI Taxonomy" id="3408580"/>
    <lineage>
        <taxon>Bacteria</taxon>
        <taxon>Bacillati</taxon>
        <taxon>Bacillota</taxon>
        <taxon>Clostridia</taxon>
        <taxon>Peptostreptococcales</taxon>
        <taxon>Anaerovoracaceae</taxon>
        <taxon>Anoxybacterium</taxon>
    </lineage>
</organism>
<evidence type="ECO:0000313" key="2">
    <source>
        <dbReference type="Proteomes" id="UP000594014"/>
    </source>
</evidence>
<proteinExistence type="predicted"/>
<name>A0ACD1AGL9_9FIRM</name>
<dbReference type="Proteomes" id="UP000594014">
    <property type="component" value="Chromosome"/>
</dbReference>
<accession>A0ACD1AGL9</accession>